<keyword evidence="1" id="KW-1133">Transmembrane helix</keyword>
<feature type="transmembrane region" description="Helical" evidence="1">
    <location>
        <begin position="26"/>
        <end position="49"/>
    </location>
</feature>
<comment type="caution">
    <text evidence="2">The sequence shown here is derived from an EMBL/GenBank/DDBJ whole genome shotgun (WGS) entry which is preliminary data.</text>
</comment>
<dbReference type="OrthoDB" id="10250728at2759"/>
<keyword evidence="3" id="KW-1185">Reference proteome</keyword>
<name>A0A6A4WNQ6_AMPAM</name>
<dbReference type="GO" id="GO:0005886">
    <property type="term" value="C:plasma membrane"/>
    <property type="evidence" value="ECO:0007669"/>
    <property type="project" value="TreeGrafter"/>
</dbReference>
<accession>A0A6A4WNQ6</accession>
<dbReference type="EMBL" id="VIIS01000622">
    <property type="protein sequence ID" value="KAF0306929.1"/>
    <property type="molecule type" value="Genomic_DNA"/>
</dbReference>
<evidence type="ECO:0000313" key="3">
    <source>
        <dbReference type="Proteomes" id="UP000440578"/>
    </source>
</evidence>
<evidence type="ECO:0000256" key="1">
    <source>
        <dbReference type="SAM" id="Phobius"/>
    </source>
</evidence>
<reference evidence="2 3" key="1">
    <citation type="submission" date="2019-07" db="EMBL/GenBank/DDBJ databases">
        <title>Draft genome assembly of a fouling barnacle, Amphibalanus amphitrite (Darwin, 1854): The first reference genome for Thecostraca.</title>
        <authorList>
            <person name="Kim W."/>
        </authorList>
    </citation>
    <scope>NUCLEOTIDE SEQUENCE [LARGE SCALE GENOMIC DNA]</scope>
    <source>
        <strain evidence="2">SNU_AA5</strain>
        <tissue evidence="2">Soma without cirri and trophi</tissue>
    </source>
</reference>
<protein>
    <submittedName>
        <fullName evidence="2">T-cell immunomodulatory protein</fullName>
    </submittedName>
</protein>
<sequence>MIVVPHPPEEPSHWVSKLYVTPGQTILATLIALLGTLALTLLVIGLLHWREKRQDRRERMQEAHRFNFDAM</sequence>
<dbReference type="InterPro" id="IPR024881">
    <property type="entry name" value="Tip"/>
</dbReference>
<gene>
    <name evidence="2" type="primary">ITFG1_1</name>
    <name evidence="2" type="ORF">FJT64_021654</name>
</gene>
<organism evidence="2 3">
    <name type="scientific">Amphibalanus amphitrite</name>
    <name type="common">Striped barnacle</name>
    <name type="synonym">Balanus amphitrite</name>
    <dbReference type="NCBI Taxonomy" id="1232801"/>
    <lineage>
        <taxon>Eukaryota</taxon>
        <taxon>Metazoa</taxon>
        <taxon>Ecdysozoa</taxon>
        <taxon>Arthropoda</taxon>
        <taxon>Crustacea</taxon>
        <taxon>Multicrustacea</taxon>
        <taxon>Cirripedia</taxon>
        <taxon>Thoracica</taxon>
        <taxon>Thoracicalcarea</taxon>
        <taxon>Balanomorpha</taxon>
        <taxon>Balanoidea</taxon>
        <taxon>Balanidae</taxon>
        <taxon>Amphibalaninae</taxon>
        <taxon>Amphibalanus</taxon>
    </lineage>
</organism>
<dbReference type="PANTHER" id="PTHR13412">
    <property type="entry name" value="T-CELL IMMUNOMODULATORY PROTEIN HOMOLOG"/>
    <property type="match status" value="1"/>
</dbReference>
<keyword evidence="1" id="KW-0812">Transmembrane</keyword>
<proteinExistence type="predicted"/>
<keyword evidence="1" id="KW-0472">Membrane</keyword>
<dbReference type="PANTHER" id="PTHR13412:SF0">
    <property type="entry name" value="T-CELL IMMUNOMODULATORY PROTEIN"/>
    <property type="match status" value="1"/>
</dbReference>
<evidence type="ECO:0000313" key="2">
    <source>
        <dbReference type="EMBL" id="KAF0306929.1"/>
    </source>
</evidence>
<dbReference type="AlphaFoldDB" id="A0A6A4WNQ6"/>
<dbReference type="Proteomes" id="UP000440578">
    <property type="component" value="Unassembled WGS sequence"/>
</dbReference>